<protein>
    <recommendedName>
        <fullName evidence="4">PsbP C-terminal domain-containing protein</fullName>
    </recommendedName>
</protein>
<organism evidence="2 3">
    <name type="scientific">Methanobacterium congolense</name>
    <dbReference type="NCBI Taxonomy" id="118062"/>
    <lineage>
        <taxon>Archaea</taxon>
        <taxon>Methanobacteriati</taxon>
        <taxon>Methanobacteriota</taxon>
        <taxon>Methanomada group</taxon>
        <taxon>Methanobacteria</taxon>
        <taxon>Methanobacteriales</taxon>
        <taxon>Methanobacteriaceae</taxon>
        <taxon>Methanobacterium</taxon>
    </lineage>
</organism>
<evidence type="ECO:0008006" key="4">
    <source>
        <dbReference type="Google" id="ProtNLM"/>
    </source>
</evidence>
<dbReference type="OrthoDB" id="70032at2157"/>
<dbReference type="EMBL" id="LT607756">
    <property type="protein sequence ID" value="SCG85302.1"/>
    <property type="molecule type" value="Genomic_DNA"/>
</dbReference>
<keyword evidence="1" id="KW-0472">Membrane</keyword>
<dbReference type="Proteomes" id="UP000094707">
    <property type="component" value="Chromosome I"/>
</dbReference>
<dbReference type="KEGG" id="mcub:MCBB_0731"/>
<accession>A0A1D3L0W0</accession>
<dbReference type="GeneID" id="30411585"/>
<keyword evidence="3" id="KW-1185">Reference proteome</keyword>
<feature type="transmembrane region" description="Helical" evidence="1">
    <location>
        <begin position="6"/>
        <end position="25"/>
    </location>
</feature>
<evidence type="ECO:0000313" key="2">
    <source>
        <dbReference type="EMBL" id="SCG85302.1"/>
    </source>
</evidence>
<gene>
    <name evidence="2" type="ORF">MCBB_0731</name>
</gene>
<evidence type="ECO:0000256" key="1">
    <source>
        <dbReference type="SAM" id="Phobius"/>
    </source>
</evidence>
<evidence type="ECO:0000313" key="3">
    <source>
        <dbReference type="Proteomes" id="UP000094707"/>
    </source>
</evidence>
<dbReference type="STRING" id="118062.MCBB_0731"/>
<sequence>MEKEGLLVPILIVLVILGIILVFVFSGDNTFKTGNVSFQYPSSWSQDHTVGEFNSTALYSEVTLTKDVAAGNTTQTAYIVLQMQKRTEGVLQLPSASALAGNTTNSSVSTVDVAGFKASQLANFGPNLSQKITIIKTQDFYYTIEYITPTGALNETEDAYSTILQSLTII</sequence>
<dbReference type="RefSeq" id="WP_071906487.1">
    <property type="nucleotide sequence ID" value="NZ_LT607756.1"/>
</dbReference>
<reference evidence="2 3" key="1">
    <citation type="submission" date="2016-08" db="EMBL/GenBank/DDBJ databases">
        <authorList>
            <person name="Seilhamer J.J."/>
        </authorList>
    </citation>
    <scope>NUCLEOTIDE SEQUENCE [LARGE SCALE GENOMIC DNA]</scope>
    <source>
        <strain evidence="2">Buetzberg</strain>
    </source>
</reference>
<proteinExistence type="predicted"/>
<keyword evidence="1" id="KW-0812">Transmembrane</keyword>
<keyword evidence="1" id="KW-1133">Transmembrane helix</keyword>
<dbReference type="AlphaFoldDB" id="A0A1D3L0W0"/>
<name>A0A1D3L0W0_9EURY</name>
<dbReference type="Gene3D" id="3.40.1000.10">
    <property type="entry name" value="Mog1/PsbP, alpha/beta/alpha sandwich"/>
    <property type="match status" value="1"/>
</dbReference>